<gene>
    <name evidence="3" type="ORF">UV73_C0005G0117</name>
</gene>
<dbReference type="InterPro" id="IPR050922">
    <property type="entry name" value="LytR/CpsA/Psr_CW_biosynth"/>
</dbReference>
<sequence>MQSEGLPIKIDTKETPIRLKSSGINRTLFGDYIEIGRDEAKPDELKVIPADKKVTWEELSKLPSLLEEKTRGKKTYKGLSAAGKKKVSEIIHQEVRFDDEDVMDRDSATVLIEKMKSQVKGIKRAEWTDMHRFYFSASKSLEAQIRKADEITARAMMEVSNSPWRDTAGLLKNKLISFGATEKQSERALSVAGRRMIAEVSKLTDDSFERDFMLHQLAYDLKRSKTVNQNQAEKLERRQKEVTDRLKEVIGQALVGPEDPKASPITKIAPSVNRVFDTSLKTGVLRTRLEIEAPDILLKGGLADQPDWEQMGGFNKIIPDDQKEAFIAEYVRRKNSPQNWSEAGGLDEDMIRTLKLRMLIEERLLKINNITSLREAIEDVAKESGDDRIDTVARLLEAKWLPETEKEKLRSEFKELKAEQGRRKQGRLGGFLGLAAKIEGKLKQAISRVKHEEIPSGSPGILEQLYNRFLLWKGDDERQRQFKIVLGNSMYLGSSIAVVASHLRNPDAPTIQNIIENPEFQFIGQPFETTEDSPYETHFVTDLLKEGSSKAHQVIDSAVHYVDEAADEIKELGLLAGNIAEAASRIAVEGAPLGIKALQAAPEAVETAVELVKSYLNPEPVAAMEFSLDSPSDIPVETSSSESDVNREVPVTPIPDAVQVAKAIQPEAPENPKTAENVLEFLMKDVLDYFKTETLERIEAMPDADEKLHKELLGGEEALKDRNYMHVVIFGKGTGEKFVHGKMFGNEGHADIILSAVLDDTGKLSIVSHDRYELAPELNGDPLNSITWYNQEELKEGKYILHSPEFKAQTMEEVSGIPVDMILEVDFDSFEAIVDVVFPNGIDVPIGEGEGFYNDLLHKEYKSNETYTMKGMELLEFVRSRFTTSMFARESRAGQVLGIMMNGVIQEYLMDTLDRIKANPADAVTVIEEKVSQINAILPEIERLESQDVRDLRVYGAMNDFGKTDRTFADFMRDYLEGLKKNLSDPKVLAHLIKLSPTAKSVASNLKNMERVSFSNAPDSEFPLENEGEKMVIPGKSDQVYDSTKARSYWEPMRNFIRSKVFGIKESAVVIP</sequence>
<organism evidence="3 4">
    <name type="scientific">Candidatus Gottesmanbacteria bacterium GW2011_GWA2_43_14</name>
    <dbReference type="NCBI Taxonomy" id="1618443"/>
    <lineage>
        <taxon>Bacteria</taxon>
        <taxon>Candidatus Gottesmaniibacteriota</taxon>
    </lineage>
</organism>
<reference evidence="3 4" key="1">
    <citation type="journal article" date="2015" name="Nature">
        <title>rRNA introns, odd ribosomes, and small enigmatic genomes across a large radiation of phyla.</title>
        <authorList>
            <person name="Brown C.T."/>
            <person name="Hug L.A."/>
            <person name="Thomas B.C."/>
            <person name="Sharon I."/>
            <person name="Castelle C.J."/>
            <person name="Singh A."/>
            <person name="Wilkins M.J."/>
            <person name="Williams K.H."/>
            <person name="Banfield J.F."/>
        </authorList>
    </citation>
    <scope>NUCLEOTIDE SEQUENCE [LARGE SCALE GENOMIC DNA]</scope>
</reference>
<evidence type="ECO:0000259" key="2">
    <source>
        <dbReference type="Pfam" id="PF03816"/>
    </source>
</evidence>
<dbReference type="PANTHER" id="PTHR33392:SF6">
    <property type="entry name" value="POLYISOPRENYL-TEICHOIC ACID--PEPTIDOGLYCAN TEICHOIC ACID TRANSFERASE TAGU"/>
    <property type="match status" value="1"/>
</dbReference>
<evidence type="ECO:0000313" key="3">
    <source>
        <dbReference type="EMBL" id="KKS97840.1"/>
    </source>
</evidence>
<evidence type="ECO:0000313" key="4">
    <source>
        <dbReference type="Proteomes" id="UP000034894"/>
    </source>
</evidence>
<evidence type="ECO:0000256" key="1">
    <source>
        <dbReference type="ARBA" id="ARBA00006068"/>
    </source>
</evidence>
<accession>A0A0G1DJ16</accession>
<comment type="caution">
    <text evidence="3">The sequence shown here is derived from an EMBL/GenBank/DDBJ whole genome shotgun (WGS) entry which is preliminary data.</text>
</comment>
<dbReference type="Proteomes" id="UP000034894">
    <property type="component" value="Unassembled WGS sequence"/>
</dbReference>
<comment type="similarity">
    <text evidence="1">Belongs to the LytR/CpsA/Psr (LCP) family.</text>
</comment>
<dbReference type="Pfam" id="PF03816">
    <property type="entry name" value="LytR_cpsA_psr"/>
    <property type="match status" value="1"/>
</dbReference>
<dbReference type="PANTHER" id="PTHR33392">
    <property type="entry name" value="POLYISOPRENYL-TEICHOIC ACID--PEPTIDOGLYCAN TEICHOIC ACID TRANSFERASE TAGU"/>
    <property type="match status" value="1"/>
</dbReference>
<dbReference type="STRING" id="1618443.UV73_C0005G0117"/>
<dbReference type="AlphaFoldDB" id="A0A0G1DJ16"/>
<dbReference type="InterPro" id="IPR004474">
    <property type="entry name" value="LytR_CpsA_psr"/>
</dbReference>
<proteinExistence type="inferred from homology"/>
<name>A0A0G1DJ16_9BACT</name>
<dbReference type="Gene3D" id="3.40.630.190">
    <property type="entry name" value="LCP protein"/>
    <property type="match status" value="1"/>
</dbReference>
<dbReference type="PATRIC" id="fig|1618443.3.peg.955"/>
<dbReference type="EMBL" id="LCFP01000005">
    <property type="protein sequence ID" value="KKS97840.1"/>
    <property type="molecule type" value="Genomic_DNA"/>
</dbReference>
<feature type="domain" description="Cell envelope-related transcriptional attenuator" evidence="2">
    <location>
        <begin position="753"/>
        <end position="903"/>
    </location>
</feature>
<protein>
    <recommendedName>
        <fullName evidence="2">Cell envelope-related transcriptional attenuator domain-containing protein</fullName>
    </recommendedName>
</protein>